<reference evidence="14 15" key="1">
    <citation type="submission" date="2019-04" db="EMBL/GenBank/DDBJ databases">
        <title>Azoarcus rhizosphaerae sp. nov. isolated from rhizosphere of Ficus religiosa.</title>
        <authorList>
            <person name="Lin S.-Y."/>
            <person name="Hameed A."/>
            <person name="Hsu Y.-H."/>
            <person name="Young C.-C."/>
        </authorList>
    </citation>
    <scope>NUCLEOTIDE SEQUENCE [LARGE SCALE GENOMIC DNA]</scope>
    <source>
        <strain evidence="14 15">CC-YHH848</strain>
    </source>
</reference>
<evidence type="ECO:0000256" key="3">
    <source>
        <dbReference type="ARBA" id="ARBA00008562"/>
    </source>
</evidence>
<dbReference type="Pfam" id="PF02910">
    <property type="entry name" value="Succ_DH_flav_C"/>
    <property type="match status" value="1"/>
</dbReference>
<dbReference type="Pfam" id="PF00890">
    <property type="entry name" value="FAD_binding_2"/>
    <property type="match status" value="1"/>
</dbReference>
<dbReference type="PRINTS" id="PR00411">
    <property type="entry name" value="PNDRDTASEI"/>
</dbReference>
<dbReference type="EMBL" id="SSOD01000008">
    <property type="protein sequence ID" value="THF60883.1"/>
    <property type="molecule type" value="Genomic_DNA"/>
</dbReference>
<comment type="catalytic activity">
    <reaction evidence="9">
        <text>L-aspartate + O2 = iminosuccinate + H2O2</text>
        <dbReference type="Rhea" id="RHEA:25876"/>
        <dbReference type="ChEBI" id="CHEBI:15379"/>
        <dbReference type="ChEBI" id="CHEBI:16240"/>
        <dbReference type="ChEBI" id="CHEBI:29991"/>
        <dbReference type="ChEBI" id="CHEBI:77875"/>
        <dbReference type="EC" id="1.4.3.16"/>
    </reaction>
    <physiologicalReaction direction="left-to-right" evidence="9">
        <dbReference type="Rhea" id="RHEA:25877"/>
    </physiologicalReaction>
</comment>
<keyword evidence="15" id="KW-1185">Reference proteome</keyword>
<dbReference type="Gene3D" id="3.90.700.10">
    <property type="entry name" value="Succinate dehydrogenase/fumarate reductase flavoprotein, catalytic domain"/>
    <property type="match status" value="1"/>
</dbReference>
<feature type="domain" description="Fumarate reductase/succinate dehydrogenase flavoprotein-like C-terminal" evidence="13">
    <location>
        <begin position="433"/>
        <end position="513"/>
    </location>
</feature>
<dbReference type="AlphaFoldDB" id="A0A4S4AMN1"/>
<keyword evidence="8 11" id="KW-0560">Oxidoreductase</keyword>
<dbReference type="GO" id="GO:0005737">
    <property type="term" value="C:cytoplasm"/>
    <property type="evidence" value="ECO:0007669"/>
    <property type="project" value="UniProtKB-SubCell"/>
</dbReference>
<dbReference type="FunFam" id="3.90.700.10:FF:000002">
    <property type="entry name" value="L-aspartate oxidase"/>
    <property type="match status" value="1"/>
</dbReference>
<evidence type="ECO:0000256" key="9">
    <source>
        <dbReference type="ARBA" id="ARBA00048305"/>
    </source>
</evidence>
<protein>
    <recommendedName>
        <fullName evidence="4 10">L-aspartate oxidase</fullName>
        <ecNumber evidence="4 10">1.4.3.16</ecNumber>
    </recommendedName>
</protein>
<dbReference type="PRINTS" id="PR00368">
    <property type="entry name" value="FADPNR"/>
</dbReference>
<evidence type="ECO:0000256" key="11">
    <source>
        <dbReference type="RuleBase" id="RU362049"/>
    </source>
</evidence>
<dbReference type="InterPro" id="IPR037099">
    <property type="entry name" value="Fum_R/Succ_DH_flav-like_C_sf"/>
</dbReference>
<evidence type="ECO:0000313" key="14">
    <source>
        <dbReference type="EMBL" id="THF60883.1"/>
    </source>
</evidence>
<dbReference type="NCBIfam" id="NF006567">
    <property type="entry name" value="PRK09077.1"/>
    <property type="match status" value="1"/>
</dbReference>
<dbReference type="SUPFAM" id="SSF46977">
    <property type="entry name" value="Succinate dehydrogenase/fumarate reductase flavoprotein C-terminal domain"/>
    <property type="match status" value="1"/>
</dbReference>
<dbReference type="FunFam" id="1.20.58.100:FF:000002">
    <property type="entry name" value="L-aspartate oxidase"/>
    <property type="match status" value="1"/>
</dbReference>
<comment type="function">
    <text evidence="11">Catalyzes the oxidation of L-aspartate to iminoaspartate.</text>
</comment>
<dbReference type="Gene3D" id="1.20.58.100">
    <property type="entry name" value="Fumarate reductase/succinate dehydrogenase flavoprotein-like, C-terminal domain"/>
    <property type="match status" value="1"/>
</dbReference>
<keyword evidence="5 11" id="KW-0285">Flavoprotein</keyword>
<sequence length="532" mass="58526">MNRQFDVLILGSGTAGQSLALRLADRGQRVALVTKRSLADSASAWAQGGIAAVLDSTDSIEAHIQDTFTAGAGLCDERATRFVVEHGKAAIDWLIARGVPFTREDESTVGYHLTREGGHSHRRIIHAADATGAAVQATLTDQVLAHEGIEIFENHIAVDLVLGDKVGRPGEGCLGAYVLDIDRDHVATFSARNTVLATGGAGKVYLYTTNPDVATGDGIAMAWRAGCRVANMEFIQFHPTCLYHPHAKSFLISEAVRGEGGVLRLPDGTRFMPEHDPRAELAPRDVVARAIDLEMKKRGLDCVHLDISHKPADWLRGHFPNIHARCLELGIDITRQPIPVVPAAHYTCGGIVVDLAARTDVGHLYAVGESACTGLHGANRLASNSLLECLVFGEAAARDILAQPGRALPALPAWDESRVTDADEEVVITHNWAELRRAMWDYVGIVRTNKRLRRAQHRIRLLEREIHEFYSHFRISNDLIELRNLVATADLIVRCALRRRESRGLHHSRDYPDLLPRVRDTVLRPPKRPQQS</sequence>
<evidence type="ECO:0000259" key="12">
    <source>
        <dbReference type="Pfam" id="PF00890"/>
    </source>
</evidence>
<dbReference type="RefSeq" id="WP_136385157.1">
    <property type="nucleotide sequence ID" value="NZ_SSOD01000008.1"/>
</dbReference>
<gene>
    <name evidence="14" type="primary">nadB</name>
    <name evidence="14" type="ORF">E6O51_11650</name>
</gene>
<dbReference type="NCBIfam" id="TIGR00551">
    <property type="entry name" value="nadB"/>
    <property type="match status" value="1"/>
</dbReference>
<dbReference type="InterPro" id="IPR027477">
    <property type="entry name" value="Succ_DH/fumarate_Rdtase_cat_sf"/>
</dbReference>
<name>A0A4S4AMN1_9RHOO</name>
<comment type="pathway">
    <text evidence="2 11">Cofactor biosynthesis; NAD(+) biosynthesis; iminoaspartate from L-aspartate (oxidase route): step 1/1.</text>
</comment>
<keyword evidence="6 11" id="KW-0662">Pyridine nucleotide biosynthesis</keyword>
<dbReference type="InterPro" id="IPR015939">
    <property type="entry name" value="Fum_Rdtase/Succ_DH_flav-like_C"/>
</dbReference>
<organism evidence="14 15">
    <name type="scientific">Pseudothauera rhizosphaerae</name>
    <dbReference type="NCBI Taxonomy" id="2565932"/>
    <lineage>
        <taxon>Bacteria</taxon>
        <taxon>Pseudomonadati</taxon>
        <taxon>Pseudomonadota</taxon>
        <taxon>Betaproteobacteria</taxon>
        <taxon>Rhodocyclales</taxon>
        <taxon>Zoogloeaceae</taxon>
        <taxon>Pseudothauera</taxon>
    </lineage>
</organism>
<dbReference type="GO" id="GO:0008734">
    <property type="term" value="F:L-aspartate oxidase activity"/>
    <property type="evidence" value="ECO:0007669"/>
    <property type="project" value="UniProtKB-UniRule"/>
</dbReference>
<evidence type="ECO:0000256" key="2">
    <source>
        <dbReference type="ARBA" id="ARBA00004950"/>
    </source>
</evidence>
<dbReference type="SUPFAM" id="SSF51905">
    <property type="entry name" value="FAD/NAD(P)-binding domain"/>
    <property type="match status" value="1"/>
</dbReference>
<dbReference type="Proteomes" id="UP000307956">
    <property type="component" value="Unassembled WGS sequence"/>
</dbReference>
<dbReference type="GO" id="GO:0034628">
    <property type="term" value="P:'de novo' NAD+ biosynthetic process from L-aspartate"/>
    <property type="evidence" value="ECO:0007669"/>
    <property type="project" value="TreeGrafter"/>
</dbReference>
<feature type="domain" description="FAD-dependent oxidoreductase 2 FAD-binding" evidence="12">
    <location>
        <begin position="6"/>
        <end position="386"/>
    </location>
</feature>
<dbReference type="InterPro" id="IPR005288">
    <property type="entry name" value="NadB"/>
</dbReference>
<dbReference type="InterPro" id="IPR036188">
    <property type="entry name" value="FAD/NAD-bd_sf"/>
</dbReference>
<evidence type="ECO:0000313" key="15">
    <source>
        <dbReference type="Proteomes" id="UP000307956"/>
    </source>
</evidence>
<dbReference type="SUPFAM" id="SSF56425">
    <property type="entry name" value="Succinate dehydrogenase/fumarate reductase flavoprotein, catalytic domain"/>
    <property type="match status" value="1"/>
</dbReference>
<evidence type="ECO:0000256" key="6">
    <source>
        <dbReference type="ARBA" id="ARBA00022642"/>
    </source>
</evidence>
<evidence type="ECO:0000256" key="5">
    <source>
        <dbReference type="ARBA" id="ARBA00022630"/>
    </source>
</evidence>
<comment type="subcellular location">
    <subcellularLocation>
        <location evidence="11">Cytoplasm</location>
    </subcellularLocation>
</comment>
<evidence type="ECO:0000259" key="13">
    <source>
        <dbReference type="Pfam" id="PF02910"/>
    </source>
</evidence>
<comment type="caution">
    <text evidence="14">The sequence shown here is derived from an EMBL/GenBank/DDBJ whole genome shotgun (WGS) entry which is preliminary data.</text>
</comment>
<dbReference type="PANTHER" id="PTHR42716">
    <property type="entry name" value="L-ASPARTATE OXIDASE"/>
    <property type="match status" value="1"/>
</dbReference>
<comment type="cofactor">
    <cofactor evidence="1 11">
        <name>FAD</name>
        <dbReference type="ChEBI" id="CHEBI:57692"/>
    </cofactor>
</comment>
<evidence type="ECO:0000256" key="8">
    <source>
        <dbReference type="ARBA" id="ARBA00023002"/>
    </source>
</evidence>
<comment type="similarity">
    <text evidence="3 11">Belongs to the FAD-dependent oxidoreductase 2 family. NadB subfamily.</text>
</comment>
<dbReference type="Gene3D" id="3.50.50.60">
    <property type="entry name" value="FAD/NAD(P)-binding domain"/>
    <property type="match status" value="1"/>
</dbReference>
<evidence type="ECO:0000256" key="1">
    <source>
        <dbReference type="ARBA" id="ARBA00001974"/>
    </source>
</evidence>
<dbReference type="UniPathway" id="UPA00253">
    <property type="reaction ID" value="UER00326"/>
</dbReference>
<accession>A0A4S4AMN1</accession>
<proteinExistence type="inferred from homology"/>
<dbReference type="OrthoDB" id="9806724at2"/>
<dbReference type="InterPro" id="IPR003953">
    <property type="entry name" value="FAD-dep_OxRdtase_2_FAD-bd"/>
</dbReference>
<keyword evidence="7 11" id="KW-0274">FAD</keyword>
<dbReference type="EC" id="1.4.3.16" evidence="4 10"/>
<evidence type="ECO:0000256" key="7">
    <source>
        <dbReference type="ARBA" id="ARBA00022827"/>
    </source>
</evidence>
<evidence type="ECO:0000256" key="4">
    <source>
        <dbReference type="ARBA" id="ARBA00012173"/>
    </source>
</evidence>
<evidence type="ECO:0000256" key="10">
    <source>
        <dbReference type="NCBIfam" id="TIGR00551"/>
    </source>
</evidence>
<dbReference type="PANTHER" id="PTHR42716:SF2">
    <property type="entry name" value="L-ASPARTATE OXIDASE, CHLOROPLASTIC"/>
    <property type="match status" value="1"/>
</dbReference>